<dbReference type="EMBL" id="BPLF01000006">
    <property type="protein sequence ID" value="GIX66120.1"/>
    <property type="molecule type" value="Genomic_DNA"/>
</dbReference>
<proteinExistence type="predicted"/>
<dbReference type="GeneID" id="94197601"/>
<dbReference type="RefSeq" id="XP_067718189.1">
    <property type="nucleotide sequence ID" value="XM_067862088.1"/>
</dbReference>
<gene>
    <name evidence="2" type="ORF">BcabD6B2_55560</name>
</gene>
<accession>A0AAV4M2M2</accession>
<organism evidence="2 3">
    <name type="scientific">Babesia caballi</name>
    <dbReference type="NCBI Taxonomy" id="5871"/>
    <lineage>
        <taxon>Eukaryota</taxon>
        <taxon>Sar</taxon>
        <taxon>Alveolata</taxon>
        <taxon>Apicomplexa</taxon>
        <taxon>Aconoidasida</taxon>
        <taxon>Piroplasmida</taxon>
        <taxon>Babesiidae</taxon>
        <taxon>Babesia</taxon>
    </lineage>
</organism>
<dbReference type="Proteomes" id="UP001497744">
    <property type="component" value="Unassembled WGS sequence"/>
</dbReference>
<evidence type="ECO:0000313" key="2">
    <source>
        <dbReference type="EMBL" id="GIX66120.1"/>
    </source>
</evidence>
<evidence type="ECO:0000256" key="1">
    <source>
        <dbReference type="SAM" id="MobiDB-lite"/>
    </source>
</evidence>
<sequence length="285" mass="31101">MASSHVPDYVANWREGEPDARPPAEPAPIDSEAELDSFLQECQAHPGADPFCSAPRAQHEYVVSGIFKDPSVRPAAAGSAEPRSPSTALRCSDPLFSSALYREFLDTLSHLMDTQRVVAYERLTYRRAPLAGSRGALNFTSNVDAEERKTLVLCVHKPPGPLAGQCTLVEVDHERASASSADVVVRPAGYTVGIDMATVLPLCGYDVVKRLFVCGHVFTRNHGNPSQVEVAVLRHYVDCDPTMPVSPNTMLVEVRCTGDGDLETYKARLLEHSGLLYKYVEFALS</sequence>
<reference evidence="2 3" key="1">
    <citation type="submission" date="2021-06" db="EMBL/GenBank/DDBJ databases">
        <title>Genome sequence of Babesia caballi.</title>
        <authorList>
            <person name="Yamagishi J."/>
            <person name="Kidaka T."/>
            <person name="Ochi A."/>
        </authorList>
    </citation>
    <scope>NUCLEOTIDE SEQUENCE [LARGE SCALE GENOMIC DNA]</scope>
    <source>
        <strain evidence="2">USDA-D6B2</strain>
    </source>
</reference>
<keyword evidence="3" id="KW-1185">Reference proteome</keyword>
<dbReference type="AlphaFoldDB" id="A0AAV4M2M2"/>
<evidence type="ECO:0000313" key="3">
    <source>
        <dbReference type="Proteomes" id="UP001497744"/>
    </source>
</evidence>
<comment type="caution">
    <text evidence="2">The sequence shown here is derived from an EMBL/GenBank/DDBJ whole genome shotgun (WGS) entry which is preliminary data.</text>
</comment>
<name>A0AAV4M2M2_BABCB</name>
<protein>
    <submittedName>
        <fullName evidence="2">Mediator complex subunit MED18, putative</fullName>
    </submittedName>
</protein>
<feature type="region of interest" description="Disordered" evidence="1">
    <location>
        <begin position="1"/>
        <end position="29"/>
    </location>
</feature>